<evidence type="ECO:0000256" key="4">
    <source>
        <dbReference type="ARBA" id="ARBA00022679"/>
    </source>
</evidence>
<dbReference type="GO" id="GO:0005829">
    <property type="term" value="C:cytosol"/>
    <property type="evidence" value="ECO:0007669"/>
    <property type="project" value="TreeGrafter"/>
</dbReference>
<evidence type="ECO:0000256" key="5">
    <source>
        <dbReference type="ARBA" id="ARBA00030484"/>
    </source>
</evidence>
<sequence>MFSGRSVRLAVKARSWNPTQNEWKLAAQCVQAEEKDRIGKFIFKKDAKLSMVGRLLLRYAVSRMLDVPYRSLMFGRTEKGKPVLLSPFDKLSPRCDISFNISHQGDYVVLAAERSNLIGVDIMKVEWPRNKPISEFFNTMERQLTSHEWSEVKRKKGDMEQLKTFFRLWCLKESVVKAMGTGIGFEVNRLNFLFRTPELQLGHMVCDTVVEIDDEPAPEWRLQETMLEDHCVAVAVNVDPGSSAKDDEVPRFHILDIQELLRNCEPLAGSSPDMEYWEMFSSRQEDPSAR</sequence>
<comment type="similarity">
    <text evidence="1">Belongs to the P-Pant transferase superfamily. AcpS family.</text>
</comment>
<keyword evidence="4" id="KW-0808">Transferase</keyword>
<keyword evidence="12" id="KW-1185">Reference proteome</keyword>
<evidence type="ECO:0000313" key="11">
    <source>
        <dbReference type="EMBL" id="CAG5123817.1"/>
    </source>
</evidence>
<dbReference type="FunFam" id="3.90.470.20:FF:000003">
    <property type="entry name" value="L-aminoadipate-semialdehyde dehydrogenase-phosphopantetheinyl transferase"/>
    <property type="match status" value="1"/>
</dbReference>
<evidence type="ECO:0000259" key="9">
    <source>
        <dbReference type="Pfam" id="PF01648"/>
    </source>
</evidence>
<dbReference type="InterPro" id="IPR008278">
    <property type="entry name" value="4-PPantetheinyl_Trfase_dom"/>
</dbReference>
<dbReference type="InterPro" id="IPR055066">
    <property type="entry name" value="AASDHPPT_N"/>
</dbReference>
<dbReference type="Gene3D" id="3.90.470.20">
    <property type="entry name" value="4'-phosphopantetheinyl transferase domain"/>
    <property type="match status" value="2"/>
</dbReference>
<evidence type="ECO:0000256" key="1">
    <source>
        <dbReference type="ARBA" id="ARBA00006195"/>
    </source>
</evidence>
<dbReference type="OrthoDB" id="26719at2759"/>
<dbReference type="PANTHER" id="PTHR12215">
    <property type="entry name" value="PHOSPHOPANTETHEINE TRANSFERASE"/>
    <property type="match status" value="1"/>
</dbReference>
<dbReference type="InterPro" id="IPR050559">
    <property type="entry name" value="P-Pant_transferase_sf"/>
</dbReference>
<comment type="catalytic activity">
    <reaction evidence="7">
        <text>apo-[ACP] + CoA = holo-[ACP] + adenosine 3',5'-bisphosphate + H(+)</text>
        <dbReference type="Rhea" id="RHEA:12068"/>
        <dbReference type="Rhea" id="RHEA-COMP:9685"/>
        <dbReference type="Rhea" id="RHEA-COMP:9690"/>
        <dbReference type="ChEBI" id="CHEBI:15378"/>
        <dbReference type="ChEBI" id="CHEBI:29999"/>
        <dbReference type="ChEBI" id="CHEBI:57287"/>
        <dbReference type="ChEBI" id="CHEBI:58343"/>
        <dbReference type="ChEBI" id="CHEBI:64479"/>
        <dbReference type="EC" id="2.7.8.7"/>
    </reaction>
    <physiologicalReaction direction="left-to-right" evidence="7">
        <dbReference type="Rhea" id="RHEA:12069"/>
    </physiologicalReaction>
</comment>
<dbReference type="SUPFAM" id="SSF56214">
    <property type="entry name" value="4'-phosphopantetheinyl transferase"/>
    <property type="match status" value="2"/>
</dbReference>
<reference evidence="11" key="1">
    <citation type="submission" date="2021-04" db="EMBL/GenBank/DDBJ databases">
        <authorList>
            <consortium name="Molecular Ecology Group"/>
        </authorList>
    </citation>
    <scope>NUCLEOTIDE SEQUENCE</scope>
</reference>
<evidence type="ECO:0000256" key="8">
    <source>
        <dbReference type="ARBA" id="ARBA00048794"/>
    </source>
</evidence>
<protein>
    <recommendedName>
        <fullName evidence="3">L-aminoadipate-semialdehyde dehydrogenase-phosphopantetheinyl transferase</fullName>
        <ecNumber evidence="2">2.7.8.7</ecNumber>
    </recommendedName>
    <alternativeName>
        <fullName evidence="5">4'-phosphopantetheinyl transferase</fullName>
    </alternativeName>
    <alternativeName>
        <fullName evidence="6">Alpha-aminoadipic semialdehyde dehydrogenase-phosphopantetheinyl transferase</fullName>
    </alternativeName>
</protein>
<dbReference type="GO" id="GO:0019878">
    <property type="term" value="P:lysine biosynthetic process via aminoadipic acid"/>
    <property type="evidence" value="ECO:0007669"/>
    <property type="project" value="TreeGrafter"/>
</dbReference>
<feature type="domain" description="4'-phosphopantetheinyl transferase N-terminal" evidence="10">
    <location>
        <begin position="15"/>
        <end position="114"/>
    </location>
</feature>
<evidence type="ECO:0000259" key="10">
    <source>
        <dbReference type="Pfam" id="PF22624"/>
    </source>
</evidence>
<accession>A0A8S3Z2S9</accession>
<dbReference type="PANTHER" id="PTHR12215:SF10">
    <property type="entry name" value="L-AMINOADIPATE-SEMIALDEHYDE DEHYDROGENASE-PHOSPHOPANTETHEINYL TRANSFERASE"/>
    <property type="match status" value="1"/>
</dbReference>
<dbReference type="InterPro" id="IPR037143">
    <property type="entry name" value="4-PPantetheinyl_Trfase_dom_sf"/>
</dbReference>
<dbReference type="Proteomes" id="UP000678393">
    <property type="component" value="Unassembled WGS sequence"/>
</dbReference>
<dbReference type="GO" id="GO:0008897">
    <property type="term" value="F:holo-[acyl-carrier-protein] synthase activity"/>
    <property type="evidence" value="ECO:0007669"/>
    <property type="project" value="UniProtKB-EC"/>
</dbReference>
<dbReference type="EMBL" id="CAJHNH020001624">
    <property type="protein sequence ID" value="CAG5123817.1"/>
    <property type="molecule type" value="Genomic_DNA"/>
</dbReference>
<gene>
    <name evidence="11" type="ORF">CUNI_LOCUS9375</name>
</gene>
<comment type="caution">
    <text evidence="11">The sequence shown here is derived from an EMBL/GenBank/DDBJ whole genome shotgun (WGS) entry which is preliminary data.</text>
</comment>
<feature type="domain" description="4'-phosphopantetheinyl transferase" evidence="9">
    <location>
        <begin position="118"/>
        <end position="234"/>
    </location>
</feature>
<dbReference type="GO" id="GO:0000287">
    <property type="term" value="F:magnesium ion binding"/>
    <property type="evidence" value="ECO:0007669"/>
    <property type="project" value="InterPro"/>
</dbReference>
<evidence type="ECO:0000313" key="12">
    <source>
        <dbReference type="Proteomes" id="UP000678393"/>
    </source>
</evidence>
<dbReference type="EC" id="2.7.8.7" evidence="2"/>
<evidence type="ECO:0000256" key="2">
    <source>
        <dbReference type="ARBA" id="ARBA00013172"/>
    </source>
</evidence>
<organism evidence="11 12">
    <name type="scientific">Candidula unifasciata</name>
    <dbReference type="NCBI Taxonomy" id="100452"/>
    <lineage>
        <taxon>Eukaryota</taxon>
        <taxon>Metazoa</taxon>
        <taxon>Spiralia</taxon>
        <taxon>Lophotrochozoa</taxon>
        <taxon>Mollusca</taxon>
        <taxon>Gastropoda</taxon>
        <taxon>Heterobranchia</taxon>
        <taxon>Euthyneura</taxon>
        <taxon>Panpulmonata</taxon>
        <taxon>Eupulmonata</taxon>
        <taxon>Stylommatophora</taxon>
        <taxon>Helicina</taxon>
        <taxon>Helicoidea</taxon>
        <taxon>Geomitridae</taxon>
        <taxon>Candidula</taxon>
    </lineage>
</organism>
<proteinExistence type="inferred from homology"/>
<dbReference type="AlphaFoldDB" id="A0A8S3Z2S9"/>
<evidence type="ECO:0000256" key="3">
    <source>
        <dbReference type="ARBA" id="ARBA00016301"/>
    </source>
</evidence>
<evidence type="ECO:0000256" key="6">
    <source>
        <dbReference type="ARBA" id="ARBA00033443"/>
    </source>
</evidence>
<evidence type="ECO:0000256" key="7">
    <source>
        <dbReference type="ARBA" id="ARBA00048641"/>
    </source>
</evidence>
<dbReference type="Pfam" id="PF01648">
    <property type="entry name" value="ACPS"/>
    <property type="match status" value="1"/>
</dbReference>
<name>A0A8S3Z2S9_9EUPU</name>
<comment type="catalytic activity">
    <reaction evidence="8">
        <text>apo-[ACP] + acetyl-CoA = acetyl-[ACP] + adenosine 3',5'-bisphosphate + H(+)</text>
        <dbReference type="Rhea" id="RHEA:46564"/>
        <dbReference type="Rhea" id="RHEA-COMP:9621"/>
        <dbReference type="Rhea" id="RHEA-COMP:9690"/>
        <dbReference type="ChEBI" id="CHEBI:15378"/>
        <dbReference type="ChEBI" id="CHEBI:29999"/>
        <dbReference type="ChEBI" id="CHEBI:57288"/>
        <dbReference type="ChEBI" id="CHEBI:58343"/>
        <dbReference type="ChEBI" id="CHEBI:78446"/>
    </reaction>
    <physiologicalReaction direction="left-to-right" evidence="8">
        <dbReference type="Rhea" id="RHEA:46565"/>
    </physiologicalReaction>
</comment>
<dbReference type="Pfam" id="PF22624">
    <property type="entry name" value="AASDHPPT_N"/>
    <property type="match status" value="1"/>
</dbReference>